<evidence type="ECO:0008006" key="4">
    <source>
        <dbReference type="Google" id="ProtNLM"/>
    </source>
</evidence>
<keyword evidence="1" id="KW-0472">Membrane</keyword>
<keyword evidence="3" id="KW-1185">Reference proteome</keyword>
<protein>
    <recommendedName>
        <fullName evidence="4">DUF4386 domain-containing protein</fullName>
    </recommendedName>
</protein>
<proteinExistence type="predicted"/>
<dbReference type="AlphaFoldDB" id="A0A2W1N189"/>
<gene>
    <name evidence="2" type="ORF">DNU06_06920</name>
</gene>
<keyword evidence="1" id="KW-1133">Transmembrane helix</keyword>
<feature type="transmembrane region" description="Helical" evidence="1">
    <location>
        <begin position="115"/>
        <end position="135"/>
    </location>
</feature>
<sequence>MGTTMKNSKIPIWVNIMQVILTLIMLGQVYMYFFNHQMMVDAGMAVEGVPTLNLIYEMGARTLVMAIAAIYVLITQDPKQFLVVLFMNVFREGFETIIDPLFPLINAPASPMVDFWTHIVIVAVEVWALITVLKITRKSN</sequence>
<feature type="transmembrane region" description="Helical" evidence="1">
    <location>
        <begin position="81"/>
        <end position="103"/>
    </location>
</feature>
<dbReference type="Proteomes" id="UP000249248">
    <property type="component" value="Unassembled WGS sequence"/>
</dbReference>
<dbReference type="EMBL" id="QKSB01000003">
    <property type="protein sequence ID" value="PZE17554.1"/>
    <property type="molecule type" value="Genomic_DNA"/>
</dbReference>
<evidence type="ECO:0000313" key="2">
    <source>
        <dbReference type="EMBL" id="PZE17554.1"/>
    </source>
</evidence>
<comment type="caution">
    <text evidence="2">The sequence shown here is derived from an EMBL/GenBank/DDBJ whole genome shotgun (WGS) entry which is preliminary data.</text>
</comment>
<name>A0A2W1N189_9FLAO</name>
<feature type="transmembrane region" description="Helical" evidence="1">
    <location>
        <begin position="54"/>
        <end position="74"/>
    </location>
</feature>
<feature type="transmembrane region" description="Helical" evidence="1">
    <location>
        <begin position="12"/>
        <end position="34"/>
    </location>
</feature>
<reference evidence="2 3" key="1">
    <citation type="submission" date="2018-06" db="EMBL/GenBank/DDBJ databases">
        <title>The draft genome sequence of Crocinitomix sp. SM1701.</title>
        <authorList>
            <person name="Zhang X."/>
        </authorList>
    </citation>
    <scope>NUCLEOTIDE SEQUENCE [LARGE SCALE GENOMIC DNA]</scope>
    <source>
        <strain evidence="2 3">SM1701</strain>
    </source>
</reference>
<accession>A0A2W1N189</accession>
<evidence type="ECO:0000256" key="1">
    <source>
        <dbReference type="SAM" id="Phobius"/>
    </source>
</evidence>
<organism evidence="2 3">
    <name type="scientific">Putridiphycobacter roseus</name>
    <dbReference type="NCBI Taxonomy" id="2219161"/>
    <lineage>
        <taxon>Bacteria</taxon>
        <taxon>Pseudomonadati</taxon>
        <taxon>Bacteroidota</taxon>
        <taxon>Flavobacteriia</taxon>
        <taxon>Flavobacteriales</taxon>
        <taxon>Crocinitomicaceae</taxon>
        <taxon>Putridiphycobacter</taxon>
    </lineage>
</organism>
<keyword evidence="1" id="KW-0812">Transmembrane</keyword>
<evidence type="ECO:0000313" key="3">
    <source>
        <dbReference type="Proteomes" id="UP000249248"/>
    </source>
</evidence>